<protein>
    <submittedName>
        <fullName evidence="1">Uncharacterized protein</fullName>
    </submittedName>
</protein>
<name>A0A5N5IVJ9_9ROSI</name>
<dbReference type="AlphaFoldDB" id="A0A5N5IVJ9"/>
<dbReference type="Proteomes" id="UP000326939">
    <property type="component" value="Mitochondrion MT"/>
</dbReference>
<evidence type="ECO:0000313" key="2">
    <source>
        <dbReference type="Proteomes" id="UP000326939"/>
    </source>
</evidence>
<accession>A0A5N5IVJ9</accession>
<keyword evidence="1" id="KW-0496">Mitochondrion</keyword>
<comment type="caution">
    <text evidence="1">The sequence shown here is derived from an EMBL/GenBank/DDBJ whole genome shotgun (WGS) entry which is preliminary data.</text>
</comment>
<dbReference type="EMBL" id="VDCV01000020">
    <property type="protein sequence ID" value="KAB5511319.1"/>
    <property type="molecule type" value="Genomic_DNA"/>
</dbReference>
<gene>
    <name evidence="1" type="ORF">DKX38_030114</name>
</gene>
<organism evidence="1 2">
    <name type="scientific">Salix brachista</name>
    <dbReference type="NCBI Taxonomy" id="2182728"/>
    <lineage>
        <taxon>Eukaryota</taxon>
        <taxon>Viridiplantae</taxon>
        <taxon>Streptophyta</taxon>
        <taxon>Embryophyta</taxon>
        <taxon>Tracheophyta</taxon>
        <taxon>Spermatophyta</taxon>
        <taxon>Magnoliopsida</taxon>
        <taxon>eudicotyledons</taxon>
        <taxon>Gunneridae</taxon>
        <taxon>Pentapetalae</taxon>
        <taxon>rosids</taxon>
        <taxon>fabids</taxon>
        <taxon>Malpighiales</taxon>
        <taxon>Salicaceae</taxon>
        <taxon>Saliceae</taxon>
        <taxon>Salix</taxon>
    </lineage>
</organism>
<evidence type="ECO:0000313" key="1">
    <source>
        <dbReference type="EMBL" id="KAB5511319.1"/>
    </source>
</evidence>
<sequence length="101" mass="11239">MEPTSRELQADVTRKSLHSFTYPGYSIQDSTRKNPALTILFRHSRFPDFSCGPLTVFHSHAHPESTIDPSPEPVPLAVAEGYGKQARFYQPVTGLQHMVAG</sequence>
<proteinExistence type="predicted"/>
<geneLocation type="mitochondrion" evidence="1"/>
<keyword evidence="2" id="KW-1185">Reference proteome</keyword>
<reference evidence="2" key="1">
    <citation type="journal article" date="2019" name="Gigascience">
        <title>De novo genome assembly of the endangered Acer yangbiense, a plant species with extremely small populations endemic to Yunnan Province, China.</title>
        <authorList>
            <person name="Yang J."/>
            <person name="Wariss H.M."/>
            <person name="Tao L."/>
            <person name="Zhang R."/>
            <person name="Yun Q."/>
            <person name="Hollingsworth P."/>
            <person name="Dao Z."/>
            <person name="Luo G."/>
            <person name="Guo H."/>
            <person name="Ma Y."/>
            <person name="Sun W."/>
        </authorList>
    </citation>
    <scope>NUCLEOTIDE SEQUENCE [LARGE SCALE GENOMIC DNA]</scope>
    <source>
        <strain evidence="2">cv. br00</strain>
    </source>
</reference>